<proteinExistence type="predicted"/>
<name>A0A1R1XVJ5_9FUNG</name>
<evidence type="ECO:0000259" key="1">
    <source>
        <dbReference type="Pfam" id="PF14497"/>
    </source>
</evidence>
<protein>
    <recommendedName>
        <fullName evidence="1">Glutathione S-transferase C-terminal domain-containing protein</fullName>
    </recommendedName>
</protein>
<dbReference type="EMBL" id="LSSM01003218">
    <property type="protein sequence ID" value="OMJ18644.1"/>
    <property type="molecule type" value="Genomic_DNA"/>
</dbReference>
<dbReference type="Proteomes" id="UP000187429">
    <property type="component" value="Unassembled WGS sequence"/>
</dbReference>
<dbReference type="SUPFAM" id="SSF47616">
    <property type="entry name" value="GST C-terminal domain-like"/>
    <property type="match status" value="1"/>
</dbReference>
<accession>A0A1R1XVJ5</accession>
<reference evidence="3" key="1">
    <citation type="submission" date="2017-01" db="EMBL/GenBank/DDBJ databases">
        <authorList>
            <person name="Wang Y."/>
            <person name="White M."/>
            <person name="Kvist S."/>
            <person name="Moncalvo J.-M."/>
        </authorList>
    </citation>
    <scope>NUCLEOTIDE SEQUENCE [LARGE SCALE GENOMIC DNA]</scope>
    <source>
        <strain evidence="3">ID-206-W2</strain>
    </source>
</reference>
<organism evidence="2 3">
    <name type="scientific">Smittium culicis</name>
    <dbReference type="NCBI Taxonomy" id="133412"/>
    <lineage>
        <taxon>Eukaryota</taxon>
        <taxon>Fungi</taxon>
        <taxon>Fungi incertae sedis</taxon>
        <taxon>Zoopagomycota</taxon>
        <taxon>Kickxellomycotina</taxon>
        <taxon>Harpellomycetes</taxon>
        <taxon>Harpellales</taxon>
        <taxon>Legeriomycetaceae</taxon>
        <taxon>Smittium</taxon>
    </lineage>
</organism>
<dbReference type="OrthoDB" id="414243at2759"/>
<dbReference type="Pfam" id="PF14497">
    <property type="entry name" value="GST_C_3"/>
    <property type="match status" value="1"/>
</dbReference>
<sequence>MIEDTEQDGSKFFLSEIRAIEEYLVVTFGLLSQGVKNLAVSSQYVNQIFDVFEAYADISGFKITTSQTLGADIDGLTKTPDECKDRDQFYIAQHILNMNKVLNDYIKYFLQKQDQILAKSQSSYYFGDSVTYADLALYTIYFSIKSENFAFEFDSPSYPHINKLI</sequence>
<evidence type="ECO:0000313" key="3">
    <source>
        <dbReference type="Proteomes" id="UP000187429"/>
    </source>
</evidence>
<gene>
    <name evidence="2" type="ORF">AYI69_g6927</name>
</gene>
<dbReference type="AlphaFoldDB" id="A0A1R1XVJ5"/>
<dbReference type="Gene3D" id="1.20.1050.10">
    <property type="match status" value="1"/>
</dbReference>
<comment type="caution">
    <text evidence="2">The sequence shown here is derived from an EMBL/GenBank/DDBJ whole genome shotgun (WGS) entry which is preliminary data.</text>
</comment>
<dbReference type="InterPro" id="IPR004046">
    <property type="entry name" value="GST_C"/>
</dbReference>
<feature type="domain" description="Glutathione S-transferase C-terminal" evidence="1">
    <location>
        <begin position="99"/>
        <end position="164"/>
    </location>
</feature>
<keyword evidence="3" id="KW-1185">Reference proteome</keyword>
<dbReference type="InterPro" id="IPR036282">
    <property type="entry name" value="Glutathione-S-Trfase_C_sf"/>
</dbReference>
<evidence type="ECO:0000313" key="2">
    <source>
        <dbReference type="EMBL" id="OMJ18644.1"/>
    </source>
</evidence>